<evidence type="ECO:0000313" key="4">
    <source>
        <dbReference type="Proteomes" id="UP000078532"/>
    </source>
</evidence>
<dbReference type="CDD" id="cd16896">
    <property type="entry name" value="LT_Slt70-like"/>
    <property type="match status" value="1"/>
</dbReference>
<dbReference type="SUPFAM" id="SSF53955">
    <property type="entry name" value="Lysozyme-like"/>
    <property type="match status" value="1"/>
</dbReference>
<dbReference type="GO" id="GO:0000270">
    <property type="term" value="P:peptidoglycan metabolic process"/>
    <property type="evidence" value="ECO:0007669"/>
    <property type="project" value="InterPro"/>
</dbReference>
<dbReference type="GO" id="GO:0008933">
    <property type="term" value="F:peptidoglycan lytic transglycosylase activity"/>
    <property type="evidence" value="ECO:0007669"/>
    <property type="project" value="InterPro"/>
</dbReference>
<organism evidence="3 4">
    <name type="scientific">Desulfotomaculum copahuensis</name>
    <dbReference type="NCBI Taxonomy" id="1838280"/>
    <lineage>
        <taxon>Bacteria</taxon>
        <taxon>Bacillati</taxon>
        <taxon>Bacillota</taxon>
        <taxon>Clostridia</taxon>
        <taxon>Eubacteriales</taxon>
        <taxon>Desulfotomaculaceae</taxon>
        <taxon>Desulfotomaculum</taxon>
    </lineage>
</organism>
<dbReference type="EMBL" id="LYVF01000169">
    <property type="protein sequence ID" value="OAT81069.1"/>
    <property type="molecule type" value="Genomic_DNA"/>
</dbReference>
<proteinExistence type="inferred from homology"/>
<protein>
    <submittedName>
        <fullName evidence="3">Lytic transglycosylase</fullName>
    </submittedName>
</protein>
<dbReference type="Pfam" id="PF01464">
    <property type="entry name" value="SLT"/>
    <property type="match status" value="1"/>
</dbReference>
<reference evidence="3 4" key="1">
    <citation type="submission" date="2016-04" db="EMBL/GenBank/DDBJ databases">
        <authorList>
            <person name="Evans L.H."/>
            <person name="Alamgir A."/>
            <person name="Owens N."/>
            <person name="Weber N.D."/>
            <person name="Virtaneva K."/>
            <person name="Barbian K."/>
            <person name="Babar A."/>
            <person name="Rosenke K."/>
        </authorList>
    </citation>
    <scope>NUCLEOTIDE SEQUENCE [LARGE SCALE GENOMIC DNA]</scope>
    <source>
        <strain evidence="3 4">LMa1</strain>
    </source>
</reference>
<accession>A0A1B7LD98</accession>
<dbReference type="OrthoDB" id="9815002at2"/>
<sequence length="190" mass="22129">MYICRRRSKGIKRRILLLLLLLLVALNINRIGRLFYPFPYRQTVIEESRANKLDPFLVAAVIKTESNFNPRATSPRGARGIMQLMPETGRWAAEKTGLTGFHPDLLYDPQVNIHLGTWYLAGLFREFNGDNVLALAAYNGGRGNVEKWLAQQHWTGNENNLDQIPFPETRDFVRKVLWNYKVYRYLYQAR</sequence>
<dbReference type="STRING" id="1838280.A6M21_12140"/>
<dbReference type="InterPro" id="IPR023346">
    <property type="entry name" value="Lysozyme-like_dom_sf"/>
</dbReference>
<dbReference type="Proteomes" id="UP000078532">
    <property type="component" value="Unassembled WGS sequence"/>
</dbReference>
<gene>
    <name evidence="3" type="ORF">A6M21_12140</name>
</gene>
<dbReference type="PANTHER" id="PTHR37423:SF2">
    <property type="entry name" value="MEMBRANE-BOUND LYTIC MUREIN TRANSGLYCOSYLASE C"/>
    <property type="match status" value="1"/>
</dbReference>
<dbReference type="PROSITE" id="PS00922">
    <property type="entry name" value="TRANSGLYCOSYLASE"/>
    <property type="match status" value="1"/>
</dbReference>
<dbReference type="InterPro" id="IPR000189">
    <property type="entry name" value="Transglyc_AS"/>
</dbReference>
<dbReference type="AlphaFoldDB" id="A0A1B7LD98"/>
<dbReference type="Gene3D" id="1.10.530.10">
    <property type="match status" value="1"/>
</dbReference>
<feature type="domain" description="Transglycosylase SLT" evidence="2">
    <location>
        <begin position="44"/>
        <end position="159"/>
    </location>
</feature>
<dbReference type="PANTHER" id="PTHR37423">
    <property type="entry name" value="SOLUBLE LYTIC MUREIN TRANSGLYCOSYLASE-RELATED"/>
    <property type="match status" value="1"/>
</dbReference>
<keyword evidence="4" id="KW-1185">Reference proteome</keyword>
<dbReference type="InterPro" id="IPR008258">
    <property type="entry name" value="Transglycosylase_SLT_dom_1"/>
</dbReference>
<dbReference type="GO" id="GO:0016020">
    <property type="term" value="C:membrane"/>
    <property type="evidence" value="ECO:0007669"/>
    <property type="project" value="InterPro"/>
</dbReference>
<evidence type="ECO:0000313" key="3">
    <source>
        <dbReference type="EMBL" id="OAT81069.1"/>
    </source>
</evidence>
<comment type="similarity">
    <text evidence="1">Belongs to the transglycosylase Slt family.</text>
</comment>
<name>A0A1B7LD98_9FIRM</name>
<comment type="caution">
    <text evidence="3">The sequence shown here is derived from an EMBL/GenBank/DDBJ whole genome shotgun (WGS) entry which is preliminary data.</text>
</comment>
<evidence type="ECO:0000259" key="2">
    <source>
        <dbReference type="Pfam" id="PF01464"/>
    </source>
</evidence>
<evidence type="ECO:0000256" key="1">
    <source>
        <dbReference type="ARBA" id="ARBA00007734"/>
    </source>
</evidence>